<keyword evidence="1" id="KW-0547">Nucleotide-binding</keyword>
<reference evidence="5 6" key="1">
    <citation type="journal article" date="2014" name="Genome Biol.">
        <title>Transcriptome and methylome profiling reveals relics of genome dominance in the mesopolyploid Brassica oleracea.</title>
        <authorList>
            <person name="Parkin I.A."/>
            <person name="Koh C."/>
            <person name="Tang H."/>
            <person name="Robinson S.J."/>
            <person name="Kagale S."/>
            <person name="Clarke W.E."/>
            <person name="Town C.D."/>
            <person name="Nixon J."/>
            <person name="Krishnakumar V."/>
            <person name="Bidwell S.L."/>
            <person name="Denoeud F."/>
            <person name="Belcram H."/>
            <person name="Links M.G."/>
            <person name="Just J."/>
            <person name="Clarke C."/>
            <person name="Bender T."/>
            <person name="Huebert T."/>
            <person name="Mason A.S."/>
            <person name="Pires J.C."/>
            <person name="Barker G."/>
            <person name="Moore J."/>
            <person name="Walley P.G."/>
            <person name="Manoli S."/>
            <person name="Batley J."/>
            <person name="Edwards D."/>
            <person name="Nelson M.N."/>
            <person name="Wang X."/>
            <person name="Paterson A.H."/>
            <person name="King G."/>
            <person name="Bancroft I."/>
            <person name="Chalhoub B."/>
            <person name="Sharpe A.G."/>
        </authorList>
    </citation>
    <scope>NUCLEOTIDE SEQUENCE</scope>
    <source>
        <strain evidence="5 6">cv. TO1000</strain>
    </source>
</reference>
<accession>A0A0D3BL10</accession>
<dbReference type="GO" id="GO:0004386">
    <property type="term" value="F:helicase activity"/>
    <property type="evidence" value="ECO:0007669"/>
    <property type="project" value="UniProtKB-KW"/>
</dbReference>
<dbReference type="InterPro" id="IPR050474">
    <property type="entry name" value="Hel308_SKI2-like"/>
</dbReference>
<dbReference type="GO" id="GO:0005634">
    <property type="term" value="C:nucleus"/>
    <property type="evidence" value="ECO:0007669"/>
    <property type="project" value="TreeGrafter"/>
</dbReference>
<reference evidence="5" key="2">
    <citation type="submission" date="2015-03" db="UniProtKB">
        <authorList>
            <consortium name="EnsemblPlants"/>
        </authorList>
    </citation>
    <scope>IDENTIFICATION</scope>
</reference>
<dbReference type="Gene3D" id="3.40.50.300">
    <property type="entry name" value="P-loop containing nucleotide triphosphate hydrolases"/>
    <property type="match status" value="1"/>
</dbReference>
<name>A0A0D3BL10_BRAOL</name>
<keyword evidence="6" id="KW-1185">Reference proteome</keyword>
<proteinExistence type="predicted"/>
<dbReference type="Proteomes" id="UP000032141">
    <property type="component" value="Chromosome C3"/>
</dbReference>
<dbReference type="EnsemblPlants" id="Bo3g165560.1">
    <property type="protein sequence ID" value="Bo3g165560.1"/>
    <property type="gene ID" value="Bo3g165560"/>
</dbReference>
<evidence type="ECO:0000256" key="4">
    <source>
        <dbReference type="ARBA" id="ARBA00022840"/>
    </source>
</evidence>
<dbReference type="Gramene" id="Bo3g165560.1">
    <property type="protein sequence ID" value="Bo3g165560.1"/>
    <property type="gene ID" value="Bo3g165560"/>
</dbReference>
<dbReference type="PANTHER" id="PTHR47961">
    <property type="entry name" value="DNA POLYMERASE THETA, PUTATIVE (AFU_ORTHOLOGUE AFUA_1G05260)-RELATED"/>
    <property type="match status" value="1"/>
</dbReference>
<evidence type="ECO:0000256" key="3">
    <source>
        <dbReference type="ARBA" id="ARBA00022806"/>
    </source>
</evidence>
<dbReference type="GO" id="GO:0005524">
    <property type="term" value="F:ATP binding"/>
    <property type="evidence" value="ECO:0007669"/>
    <property type="project" value="UniProtKB-KW"/>
</dbReference>
<dbReference type="SUPFAM" id="SSF52540">
    <property type="entry name" value="P-loop containing nucleoside triphosphate hydrolases"/>
    <property type="match status" value="1"/>
</dbReference>
<evidence type="ECO:0008006" key="7">
    <source>
        <dbReference type="Google" id="ProtNLM"/>
    </source>
</evidence>
<keyword evidence="2" id="KW-0378">Hydrolase</keyword>
<evidence type="ECO:0000313" key="6">
    <source>
        <dbReference type="Proteomes" id="UP000032141"/>
    </source>
</evidence>
<protein>
    <recommendedName>
        <fullName evidence="7">DEAD/DEAH box helicase domain-containing protein</fullName>
    </recommendedName>
</protein>
<evidence type="ECO:0000313" key="5">
    <source>
        <dbReference type="EnsemblPlants" id="Bo3g165560.1"/>
    </source>
</evidence>
<evidence type="ECO:0000256" key="2">
    <source>
        <dbReference type="ARBA" id="ARBA00022801"/>
    </source>
</evidence>
<dbReference type="eggNOG" id="KOG0951">
    <property type="taxonomic scope" value="Eukaryota"/>
</dbReference>
<dbReference type="STRING" id="109376.A0A0D3BL10"/>
<dbReference type="InterPro" id="IPR027417">
    <property type="entry name" value="P-loop_NTPase"/>
</dbReference>
<dbReference type="AlphaFoldDB" id="A0A0D3BL10"/>
<evidence type="ECO:0000256" key="1">
    <source>
        <dbReference type="ARBA" id="ARBA00022741"/>
    </source>
</evidence>
<dbReference type="PANTHER" id="PTHR47961:SF4">
    <property type="entry name" value="ACTIVATING SIGNAL COINTEGRATOR 1 COMPLEX SUBUNIT 3"/>
    <property type="match status" value="1"/>
</dbReference>
<dbReference type="GO" id="GO:0016787">
    <property type="term" value="F:hydrolase activity"/>
    <property type="evidence" value="ECO:0007669"/>
    <property type="project" value="UniProtKB-KW"/>
</dbReference>
<dbReference type="HOGENOM" id="CLU_1697952_0_0_1"/>
<keyword evidence="4" id="KW-0067">ATP-binding</keyword>
<sequence>MLDLESLYFDQGGLLMANKKCDLPSGSYRTHDKGYEEVHVPAVSKKVDVSEKLVKIAEMPDWAQPAFKGMQQLNRVQSKVYETALFKADNILLCAPTGAGKTTLQENIVILTDILTENEILGIFRRISSEYTDEIPRKSYSSENTDEYPRIYYSR</sequence>
<keyword evidence="3" id="KW-0347">Helicase</keyword>
<organism evidence="5 6">
    <name type="scientific">Brassica oleracea var. oleracea</name>
    <dbReference type="NCBI Taxonomy" id="109376"/>
    <lineage>
        <taxon>Eukaryota</taxon>
        <taxon>Viridiplantae</taxon>
        <taxon>Streptophyta</taxon>
        <taxon>Embryophyta</taxon>
        <taxon>Tracheophyta</taxon>
        <taxon>Spermatophyta</taxon>
        <taxon>Magnoliopsida</taxon>
        <taxon>eudicotyledons</taxon>
        <taxon>Gunneridae</taxon>
        <taxon>Pentapetalae</taxon>
        <taxon>rosids</taxon>
        <taxon>malvids</taxon>
        <taxon>Brassicales</taxon>
        <taxon>Brassicaceae</taxon>
        <taxon>Brassiceae</taxon>
        <taxon>Brassica</taxon>
    </lineage>
</organism>